<protein>
    <submittedName>
        <fullName evidence="1">Uncharacterized protein</fullName>
    </submittedName>
</protein>
<name>A0A3D9V1M9_9MICO</name>
<gene>
    <name evidence="1" type="ORF">DFJ65_2050</name>
</gene>
<reference evidence="1 2" key="1">
    <citation type="submission" date="2018-08" db="EMBL/GenBank/DDBJ databases">
        <title>Sequencing the genomes of 1000 actinobacteria strains.</title>
        <authorList>
            <person name="Klenk H.-P."/>
        </authorList>
    </citation>
    <scope>NUCLEOTIDE SEQUENCE [LARGE SCALE GENOMIC DNA]</scope>
    <source>
        <strain evidence="1 2">DSM 22967</strain>
    </source>
</reference>
<sequence length="144" mass="14955">MSATRLSTAPPTASRRARGRLALALALGSALLLLALVAGRVVWFRHEYGSWNPFDYPGRLTVHGRTYYPSTGGPTTVPPGPIMTAAQVGEIAPGALVKVGSVGPIPFSSIGRHDVYANSSGCAMAALLKLGPDRYGLYGLSGSC</sequence>
<organism evidence="1 2">
    <name type="scientific">Calidifontibacter indicus</name>
    <dbReference type="NCBI Taxonomy" id="419650"/>
    <lineage>
        <taxon>Bacteria</taxon>
        <taxon>Bacillati</taxon>
        <taxon>Actinomycetota</taxon>
        <taxon>Actinomycetes</taxon>
        <taxon>Micrococcales</taxon>
        <taxon>Dermacoccaceae</taxon>
        <taxon>Calidifontibacter</taxon>
    </lineage>
</organism>
<dbReference type="EMBL" id="QTUA01000001">
    <property type="protein sequence ID" value="REF31011.1"/>
    <property type="molecule type" value="Genomic_DNA"/>
</dbReference>
<proteinExistence type="predicted"/>
<dbReference type="RefSeq" id="WP_115922920.1">
    <property type="nucleotide sequence ID" value="NZ_QTUA01000001.1"/>
</dbReference>
<evidence type="ECO:0000313" key="2">
    <source>
        <dbReference type="Proteomes" id="UP000256253"/>
    </source>
</evidence>
<dbReference type="AlphaFoldDB" id="A0A3D9V1M9"/>
<dbReference type="Proteomes" id="UP000256253">
    <property type="component" value="Unassembled WGS sequence"/>
</dbReference>
<comment type="caution">
    <text evidence="1">The sequence shown here is derived from an EMBL/GenBank/DDBJ whole genome shotgun (WGS) entry which is preliminary data.</text>
</comment>
<keyword evidence="2" id="KW-1185">Reference proteome</keyword>
<accession>A0A3D9V1M9</accession>
<evidence type="ECO:0000313" key="1">
    <source>
        <dbReference type="EMBL" id="REF31011.1"/>
    </source>
</evidence>